<sequence>MGSTSQPSRRHHYVPQFYLRQWADDDSKLWCYKRERSGKLSETQVAPRATAFQEHLYSVRDTAPFLPERTPDVIEGQFFSPLDNAASQVFQKILSGRGLPLPETEKTTWALFLNSLLERDPRTLATRDEVAPAVAEKVLAELRARCRSAESRARLDDMIGRVDYMAMARNSVREHMVREIRDGDVIEYFKKKSWTIVDVSAETLELITSDSPAVINCGHSKSPVHMLTLALNPSKLFLMQPAAETIDEETLKAIVVCHNLSLLESDGQFLYSRSRLEDGPIIKLRTAAELYFGRSTETHHSPPEQSGD</sequence>
<name>A9GJM2_SORC5</name>
<gene>
    <name evidence="1" type="ordered locus">sce6295</name>
</gene>
<keyword evidence="2" id="KW-1185">Reference proteome</keyword>
<dbReference type="BioCyc" id="SCEL448385:SCE_RS51905-MONOMER"/>
<dbReference type="KEGG" id="scl:sce6295"/>
<dbReference type="AlphaFoldDB" id="A9GJM2"/>
<reference evidence="1 2" key="1">
    <citation type="journal article" date="2007" name="Nat. Biotechnol.">
        <title>Complete genome sequence of the myxobacterium Sorangium cellulosum.</title>
        <authorList>
            <person name="Schneiker S."/>
            <person name="Perlova O."/>
            <person name="Kaiser O."/>
            <person name="Gerth K."/>
            <person name="Alici A."/>
            <person name="Altmeyer M.O."/>
            <person name="Bartels D."/>
            <person name="Bekel T."/>
            <person name="Beyer S."/>
            <person name="Bode E."/>
            <person name="Bode H.B."/>
            <person name="Bolten C.J."/>
            <person name="Choudhuri J.V."/>
            <person name="Doss S."/>
            <person name="Elnakady Y.A."/>
            <person name="Frank B."/>
            <person name="Gaigalat L."/>
            <person name="Goesmann A."/>
            <person name="Groeger C."/>
            <person name="Gross F."/>
            <person name="Jelsbak L."/>
            <person name="Jelsbak L."/>
            <person name="Kalinowski J."/>
            <person name="Kegler C."/>
            <person name="Knauber T."/>
            <person name="Konietzny S."/>
            <person name="Kopp M."/>
            <person name="Krause L."/>
            <person name="Krug D."/>
            <person name="Linke B."/>
            <person name="Mahmud T."/>
            <person name="Martinez-Arias R."/>
            <person name="McHardy A.C."/>
            <person name="Merai M."/>
            <person name="Meyer F."/>
            <person name="Mormann S."/>
            <person name="Munoz-Dorado J."/>
            <person name="Perez J."/>
            <person name="Pradella S."/>
            <person name="Rachid S."/>
            <person name="Raddatz G."/>
            <person name="Rosenau F."/>
            <person name="Rueckert C."/>
            <person name="Sasse F."/>
            <person name="Scharfe M."/>
            <person name="Schuster S.C."/>
            <person name="Suen G."/>
            <person name="Treuner-Lange A."/>
            <person name="Velicer G.J."/>
            <person name="Vorholter F.-J."/>
            <person name="Weissman K.J."/>
            <person name="Welch R.D."/>
            <person name="Wenzel S.C."/>
            <person name="Whitworth D.E."/>
            <person name="Wilhelm S."/>
            <person name="Wittmann C."/>
            <person name="Bloecker H."/>
            <person name="Puehler A."/>
            <person name="Mueller R."/>
        </authorList>
    </citation>
    <scope>NUCLEOTIDE SEQUENCE [LARGE SCALE GENOMIC DNA]</scope>
    <source>
        <strain evidence="2">So ce56</strain>
    </source>
</reference>
<evidence type="ECO:0000313" key="1">
    <source>
        <dbReference type="EMBL" id="CAN96462.1"/>
    </source>
</evidence>
<dbReference type="EMBL" id="AM746676">
    <property type="protein sequence ID" value="CAN96462.1"/>
    <property type="molecule type" value="Genomic_DNA"/>
</dbReference>
<evidence type="ECO:0008006" key="3">
    <source>
        <dbReference type="Google" id="ProtNLM"/>
    </source>
</evidence>
<evidence type="ECO:0000313" key="2">
    <source>
        <dbReference type="Proteomes" id="UP000002139"/>
    </source>
</evidence>
<accession>A9GJM2</accession>
<proteinExistence type="predicted"/>
<dbReference type="InterPro" id="IPR025332">
    <property type="entry name" value="DUF4238"/>
</dbReference>
<dbReference type="OrthoDB" id="5518415at2"/>
<dbReference type="HOGENOM" id="CLU_969331_0_0_7"/>
<dbReference type="RefSeq" id="WP_012238912.1">
    <property type="nucleotide sequence ID" value="NC_010162.1"/>
</dbReference>
<dbReference type="eggNOG" id="ENOG5032SM7">
    <property type="taxonomic scope" value="Bacteria"/>
</dbReference>
<protein>
    <recommendedName>
        <fullName evidence="3">DUF4238 domain-containing protein</fullName>
    </recommendedName>
</protein>
<dbReference type="Proteomes" id="UP000002139">
    <property type="component" value="Chromosome"/>
</dbReference>
<dbReference type="Pfam" id="PF14022">
    <property type="entry name" value="DUF4238"/>
    <property type="match status" value="1"/>
</dbReference>
<organism evidence="1 2">
    <name type="scientific">Sorangium cellulosum (strain So ce56)</name>
    <name type="common">Polyangium cellulosum (strain So ce56)</name>
    <dbReference type="NCBI Taxonomy" id="448385"/>
    <lineage>
        <taxon>Bacteria</taxon>
        <taxon>Pseudomonadati</taxon>
        <taxon>Myxococcota</taxon>
        <taxon>Polyangia</taxon>
        <taxon>Polyangiales</taxon>
        <taxon>Polyangiaceae</taxon>
        <taxon>Sorangium</taxon>
    </lineage>
</organism>